<sequence>MLVGDVPLAFLTNFGCYIHKTGAFDSVLGNNFLLYAGTQPDGSIGCGLSVDASPLNPSEETWFYDFSTETWTKTVFAGSRPPALIDVQGVYIEPYMYAFGGFKYECPGDGQVYNPDTYRYEVTLPTPRPTVSPTSMPTKEPEPNATSGTLSSTGFIKLAIIVLSFMMSQNNLYP</sequence>
<protein>
    <submittedName>
        <fullName evidence="2">Uncharacterized protein</fullName>
    </submittedName>
</protein>
<organism evidence="2">
    <name type="scientific">Phaeodactylum tricornutum</name>
    <name type="common">Diatom</name>
    <dbReference type="NCBI Taxonomy" id="2850"/>
    <lineage>
        <taxon>Eukaryota</taxon>
        <taxon>Sar</taxon>
        <taxon>Stramenopiles</taxon>
        <taxon>Ochrophyta</taxon>
        <taxon>Bacillariophyta</taxon>
        <taxon>Bacillariophyceae</taxon>
        <taxon>Bacillariophycidae</taxon>
        <taxon>Naviculales</taxon>
        <taxon>Phaeodactylaceae</taxon>
        <taxon>Phaeodactylum</taxon>
    </lineage>
</organism>
<evidence type="ECO:0000313" key="2">
    <source>
        <dbReference type="EMBL" id="CAG9289213.1"/>
    </source>
</evidence>
<dbReference type="SUPFAM" id="SSF117281">
    <property type="entry name" value="Kelch motif"/>
    <property type="match status" value="1"/>
</dbReference>
<reference evidence="2" key="1">
    <citation type="submission" date="2022-02" db="EMBL/GenBank/DDBJ databases">
        <authorList>
            <person name="Giguere J D."/>
        </authorList>
    </citation>
    <scope>NUCLEOTIDE SEQUENCE</scope>
    <source>
        <strain evidence="2">CCAP 1055/1</strain>
    </source>
</reference>
<dbReference type="AlphaFoldDB" id="A0A8J9X5H6"/>
<proteinExistence type="predicted"/>
<dbReference type="Gene3D" id="2.120.10.80">
    <property type="entry name" value="Kelch-type beta propeller"/>
    <property type="match status" value="1"/>
</dbReference>
<dbReference type="InterPro" id="IPR015915">
    <property type="entry name" value="Kelch-typ_b-propeller"/>
</dbReference>
<dbReference type="EMBL" id="OU594945">
    <property type="protein sequence ID" value="CAG9289213.1"/>
    <property type="molecule type" value="Genomic_DNA"/>
</dbReference>
<evidence type="ECO:0000256" key="1">
    <source>
        <dbReference type="SAM" id="MobiDB-lite"/>
    </source>
</evidence>
<feature type="region of interest" description="Disordered" evidence="1">
    <location>
        <begin position="125"/>
        <end position="148"/>
    </location>
</feature>
<name>A0A8J9X5H6_PHATR</name>
<accession>A0A8J9X5H6</accession>
<dbReference type="Proteomes" id="UP000836788">
    <property type="component" value="Chromosome 4"/>
</dbReference>
<gene>
    <name evidence="2" type="ORF">PTTT1_LOCUS40940</name>
</gene>